<name>A0A1Z5HUD7_9FIRM</name>
<evidence type="ECO:0000313" key="1">
    <source>
        <dbReference type="EMBL" id="GAW93149.1"/>
    </source>
</evidence>
<protein>
    <submittedName>
        <fullName evidence="1">Uncharacterized protein</fullName>
    </submittedName>
</protein>
<dbReference type="Proteomes" id="UP000197032">
    <property type="component" value="Unassembled WGS sequence"/>
</dbReference>
<dbReference type="AlphaFoldDB" id="A0A1Z5HUD7"/>
<keyword evidence="2" id="KW-1185">Reference proteome</keyword>
<dbReference type="EMBL" id="BDGJ01000117">
    <property type="protein sequence ID" value="GAW93149.1"/>
    <property type="molecule type" value="Genomic_DNA"/>
</dbReference>
<proteinExistence type="predicted"/>
<reference evidence="2" key="1">
    <citation type="journal article" date="2017" name="Appl. Environ. Microbiol.">
        <title>Genomic Analysis of Calderihabitans maritimus KKC1, a Thermophilic, Hydrogenogenic, Carboxydotrophic Bacterium Isolated from Marine Sediment.</title>
        <authorList>
            <person name="Omae K."/>
            <person name="Yoneda Y."/>
            <person name="Fukuyama Y."/>
            <person name="Yoshida T."/>
            <person name="Sako Y."/>
        </authorList>
    </citation>
    <scope>NUCLEOTIDE SEQUENCE [LARGE SCALE GENOMIC DNA]</scope>
    <source>
        <strain evidence="2">KKC1</strain>
    </source>
</reference>
<sequence>MPGKKLLNKQQEKQIYCRIILPFANIYGEKSNSCGPA</sequence>
<comment type="caution">
    <text evidence="1">The sequence shown here is derived from an EMBL/GenBank/DDBJ whole genome shotgun (WGS) entry which is preliminary data.</text>
</comment>
<evidence type="ECO:0000313" key="2">
    <source>
        <dbReference type="Proteomes" id="UP000197032"/>
    </source>
</evidence>
<organism evidence="1 2">
    <name type="scientific">Calderihabitans maritimus</name>
    <dbReference type="NCBI Taxonomy" id="1246530"/>
    <lineage>
        <taxon>Bacteria</taxon>
        <taxon>Bacillati</taxon>
        <taxon>Bacillota</taxon>
        <taxon>Clostridia</taxon>
        <taxon>Neomoorellales</taxon>
        <taxon>Calderihabitantaceae</taxon>
        <taxon>Calderihabitans</taxon>
    </lineage>
</organism>
<accession>A0A1Z5HUD7</accession>
<gene>
    <name evidence="1" type="ORF">KKC1_22900</name>
</gene>